<proteinExistence type="predicted"/>
<sequence length="58" mass="6238">MATDLRTAVTAYRARRAARSLADVEFCDSCAQVCEAACRAQAHRQSAELLALSHGSAR</sequence>
<protein>
    <recommendedName>
        <fullName evidence="3">Ferredoxin</fullName>
    </recommendedName>
</protein>
<evidence type="ECO:0008006" key="3">
    <source>
        <dbReference type="Google" id="ProtNLM"/>
    </source>
</evidence>
<name>A0ABV1UP90_9ACTN</name>
<dbReference type="RefSeq" id="WP_199833897.1">
    <property type="nucleotide sequence ID" value="NZ_JBEPBX010000001.1"/>
</dbReference>
<dbReference type="EMBL" id="JBEPBX010000001">
    <property type="protein sequence ID" value="MER6612170.1"/>
    <property type="molecule type" value="Genomic_DNA"/>
</dbReference>
<keyword evidence="2" id="KW-1185">Reference proteome</keyword>
<reference evidence="1 2" key="1">
    <citation type="submission" date="2024-06" db="EMBL/GenBank/DDBJ databases">
        <title>The Natural Products Discovery Center: Release of the First 8490 Sequenced Strains for Exploring Actinobacteria Biosynthetic Diversity.</title>
        <authorList>
            <person name="Kalkreuter E."/>
            <person name="Kautsar S.A."/>
            <person name="Yang D."/>
            <person name="Bader C.D."/>
            <person name="Teijaro C.N."/>
            <person name="Fluegel L."/>
            <person name="Davis C.M."/>
            <person name="Simpson J.R."/>
            <person name="Lauterbach L."/>
            <person name="Steele A.D."/>
            <person name="Gui C."/>
            <person name="Meng S."/>
            <person name="Li G."/>
            <person name="Viehrig K."/>
            <person name="Ye F."/>
            <person name="Su P."/>
            <person name="Kiefer A.F."/>
            <person name="Nichols A."/>
            <person name="Cepeda A.J."/>
            <person name="Yan W."/>
            <person name="Fan B."/>
            <person name="Jiang Y."/>
            <person name="Adhikari A."/>
            <person name="Zheng C.-J."/>
            <person name="Schuster L."/>
            <person name="Cowan T.M."/>
            <person name="Smanski M.J."/>
            <person name="Chevrette M.G."/>
            <person name="De Carvalho L.P.S."/>
            <person name="Shen B."/>
        </authorList>
    </citation>
    <scope>NUCLEOTIDE SEQUENCE [LARGE SCALE GENOMIC DNA]</scope>
    <source>
        <strain evidence="1 2">NPDC000837</strain>
    </source>
</reference>
<organism evidence="1 2">
    <name type="scientific">Streptomyces xantholiticus</name>
    <dbReference type="NCBI Taxonomy" id="68285"/>
    <lineage>
        <taxon>Bacteria</taxon>
        <taxon>Bacillati</taxon>
        <taxon>Actinomycetota</taxon>
        <taxon>Actinomycetes</taxon>
        <taxon>Kitasatosporales</taxon>
        <taxon>Streptomycetaceae</taxon>
        <taxon>Streptomyces</taxon>
    </lineage>
</organism>
<evidence type="ECO:0000313" key="2">
    <source>
        <dbReference type="Proteomes" id="UP001445472"/>
    </source>
</evidence>
<accession>A0ABV1UP90</accession>
<evidence type="ECO:0000313" key="1">
    <source>
        <dbReference type="EMBL" id="MER6612170.1"/>
    </source>
</evidence>
<comment type="caution">
    <text evidence="1">The sequence shown here is derived from an EMBL/GenBank/DDBJ whole genome shotgun (WGS) entry which is preliminary data.</text>
</comment>
<dbReference type="Proteomes" id="UP001445472">
    <property type="component" value="Unassembled WGS sequence"/>
</dbReference>
<gene>
    <name evidence="1" type="ORF">ABT276_01895</name>
</gene>